<dbReference type="EC" id="2.7.7.65" evidence="3"/>
<keyword evidence="3" id="KW-0548">Nucleotidyltransferase</keyword>
<proteinExistence type="predicted"/>
<organism evidence="3 4">
    <name type="scientific">Klebsiella grimontii</name>
    <dbReference type="NCBI Taxonomy" id="2058152"/>
    <lineage>
        <taxon>Bacteria</taxon>
        <taxon>Pseudomonadati</taxon>
        <taxon>Pseudomonadota</taxon>
        <taxon>Gammaproteobacteria</taxon>
        <taxon>Enterobacterales</taxon>
        <taxon>Enterobacteriaceae</taxon>
        <taxon>Klebsiella/Raoultella group</taxon>
        <taxon>Klebsiella</taxon>
    </lineage>
</organism>
<comment type="caution">
    <text evidence="3">The sequence shown here is derived from an EMBL/GenBank/DDBJ whole genome shotgun (WGS) entry which is preliminary data.</text>
</comment>
<dbReference type="Pfam" id="PF17152">
    <property type="entry name" value="CHASE8"/>
    <property type="match status" value="1"/>
</dbReference>
<evidence type="ECO:0000313" key="3">
    <source>
        <dbReference type="EMBL" id="STW05319.1"/>
    </source>
</evidence>
<feature type="domain" description="Periplasmic sensor" evidence="2">
    <location>
        <begin position="44"/>
        <end position="132"/>
    </location>
</feature>
<dbReference type="GO" id="GO:0052621">
    <property type="term" value="F:diguanylate cyclase activity"/>
    <property type="evidence" value="ECO:0007669"/>
    <property type="project" value="UniProtKB-EC"/>
</dbReference>
<reference evidence="3 4" key="1">
    <citation type="submission" date="2018-06" db="EMBL/GenBank/DDBJ databases">
        <authorList>
            <consortium name="Pathogen Informatics"/>
            <person name="Doyle S."/>
        </authorList>
    </citation>
    <scope>NUCLEOTIDE SEQUENCE [LARGE SCALE GENOMIC DNA]</scope>
    <source>
        <strain evidence="3 4">NCTC9149</strain>
    </source>
</reference>
<keyword evidence="1" id="KW-0472">Membrane</keyword>
<keyword evidence="3" id="KW-0808">Transferase</keyword>
<name>A0A7H4NYQ4_9ENTR</name>
<evidence type="ECO:0000256" key="1">
    <source>
        <dbReference type="SAM" id="Phobius"/>
    </source>
</evidence>
<keyword evidence="1" id="KW-0812">Transmembrane</keyword>
<dbReference type="InterPro" id="IPR033417">
    <property type="entry name" value="CHASE8"/>
</dbReference>
<feature type="transmembrane region" description="Helical" evidence="1">
    <location>
        <begin position="20"/>
        <end position="42"/>
    </location>
</feature>
<evidence type="ECO:0000259" key="2">
    <source>
        <dbReference type="Pfam" id="PF17152"/>
    </source>
</evidence>
<keyword evidence="1" id="KW-1133">Transmembrane helix</keyword>
<sequence length="140" mass="15628">MNKDFSQAPRPTFKRALRRISMISVVISMTLVWLLLCAASIFTLKQYAQKNLELTAATMGRSLEAALVFGDSAAAEDTLATLGRQGQFSKAILVDGRQKPFASWHNERLVRQDKISDVISKWLFPDPTVQPNLAPGENHR</sequence>
<protein>
    <submittedName>
        <fullName evidence="3">Inner membrane protein YfiN</fullName>
        <ecNumber evidence="3">2.7.7.65</ecNumber>
    </submittedName>
</protein>
<dbReference type="Proteomes" id="UP000254571">
    <property type="component" value="Unassembled WGS sequence"/>
</dbReference>
<dbReference type="AlphaFoldDB" id="A0A7H4NYQ4"/>
<gene>
    <name evidence="3" type="primary">yfiN_2</name>
    <name evidence="3" type="ORF">NCTC9149_01695</name>
</gene>
<accession>A0A7H4NYQ4</accession>
<dbReference type="EMBL" id="UGMX01000002">
    <property type="protein sequence ID" value="STW05319.1"/>
    <property type="molecule type" value="Genomic_DNA"/>
</dbReference>
<evidence type="ECO:0000313" key="4">
    <source>
        <dbReference type="Proteomes" id="UP000254571"/>
    </source>
</evidence>